<dbReference type="Gene3D" id="3.30.429.10">
    <property type="entry name" value="Macrophage Migration Inhibitory Factor"/>
    <property type="match status" value="1"/>
</dbReference>
<organism evidence="4 5">
    <name type="scientific">Virgibacillus byunsanensis</name>
    <dbReference type="NCBI Taxonomy" id="570945"/>
    <lineage>
        <taxon>Bacteria</taxon>
        <taxon>Bacillati</taxon>
        <taxon>Bacillota</taxon>
        <taxon>Bacilli</taxon>
        <taxon>Bacillales</taxon>
        <taxon>Bacillaceae</taxon>
        <taxon>Virgibacillus</taxon>
    </lineage>
</organism>
<dbReference type="RefSeq" id="WP_390362403.1">
    <property type="nucleotide sequence ID" value="NZ_JBHTKJ010000027.1"/>
</dbReference>
<dbReference type="EC" id="5.3.2.-" evidence="2"/>
<dbReference type="NCBIfam" id="NF002571">
    <property type="entry name" value="PRK02220.1"/>
    <property type="match status" value="1"/>
</dbReference>
<dbReference type="NCBIfam" id="TIGR00013">
    <property type="entry name" value="taut"/>
    <property type="match status" value="1"/>
</dbReference>
<comment type="similarity">
    <text evidence="2">Belongs to the 4-oxalocrotonate tautomerase family.</text>
</comment>
<sequence length="63" mass="7028">MPIIQINLLEGRKQETIETCIRDVAQTVHESLGVPLSSVRVIVNEIPKNHYAIGNTLKSEMAE</sequence>
<accession>A0ABW3LKL0</accession>
<dbReference type="SUPFAM" id="SSF55331">
    <property type="entry name" value="Tautomerase/MIF"/>
    <property type="match status" value="1"/>
</dbReference>
<keyword evidence="1 2" id="KW-0413">Isomerase</keyword>
<dbReference type="InterPro" id="IPR014347">
    <property type="entry name" value="Tautomerase/MIF_sf"/>
</dbReference>
<evidence type="ECO:0000256" key="1">
    <source>
        <dbReference type="ARBA" id="ARBA00023235"/>
    </source>
</evidence>
<dbReference type="GO" id="GO:0016853">
    <property type="term" value="F:isomerase activity"/>
    <property type="evidence" value="ECO:0007669"/>
    <property type="project" value="UniProtKB-KW"/>
</dbReference>
<feature type="domain" description="4-oxalocrotonate tautomerase-like" evidence="3">
    <location>
        <begin position="2"/>
        <end position="59"/>
    </location>
</feature>
<gene>
    <name evidence="4" type="ORF">ACFQ3N_11140</name>
</gene>
<protein>
    <recommendedName>
        <fullName evidence="2">Tautomerase</fullName>
        <ecNumber evidence="2">5.3.2.-</ecNumber>
    </recommendedName>
</protein>
<reference evidence="5" key="1">
    <citation type="journal article" date="2019" name="Int. J. Syst. Evol. Microbiol.">
        <title>The Global Catalogue of Microorganisms (GCM) 10K type strain sequencing project: providing services to taxonomists for standard genome sequencing and annotation.</title>
        <authorList>
            <consortium name="The Broad Institute Genomics Platform"/>
            <consortium name="The Broad Institute Genome Sequencing Center for Infectious Disease"/>
            <person name="Wu L."/>
            <person name="Ma J."/>
        </authorList>
    </citation>
    <scope>NUCLEOTIDE SEQUENCE [LARGE SCALE GENOMIC DNA]</scope>
    <source>
        <strain evidence="5">CCUG 56754</strain>
    </source>
</reference>
<evidence type="ECO:0000259" key="3">
    <source>
        <dbReference type="Pfam" id="PF01361"/>
    </source>
</evidence>
<keyword evidence="5" id="KW-1185">Reference proteome</keyword>
<dbReference type="InterPro" id="IPR004370">
    <property type="entry name" value="4-OT-like_dom"/>
</dbReference>
<dbReference type="Pfam" id="PF01361">
    <property type="entry name" value="Tautomerase"/>
    <property type="match status" value="1"/>
</dbReference>
<name>A0ABW3LKL0_9BACI</name>
<dbReference type="EMBL" id="JBHTKJ010000027">
    <property type="protein sequence ID" value="MFD1038940.1"/>
    <property type="molecule type" value="Genomic_DNA"/>
</dbReference>
<evidence type="ECO:0000256" key="2">
    <source>
        <dbReference type="RuleBase" id="RU362032"/>
    </source>
</evidence>
<dbReference type="Proteomes" id="UP001597040">
    <property type="component" value="Unassembled WGS sequence"/>
</dbReference>
<evidence type="ECO:0000313" key="5">
    <source>
        <dbReference type="Proteomes" id="UP001597040"/>
    </source>
</evidence>
<comment type="caution">
    <text evidence="4">The sequence shown here is derived from an EMBL/GenBank/DDBJ whole genome shotgun (WGS) entry which is preliminary data.</text>
</comment>
<proteinExistence type="inferred from homology"/>
<dbReference type="InterPro" id="IPR018191">
    <property type="entry name" value="4-OT"/>
</dbReference>
<evidence type="ECO:0000313" key="4">
    <source>
        <dbReference type="EMBL" id="MFD1038940.1"/>
    </source>
</evidence>